<dbReference type="STRING" id="1156985.SAMN04488118_10197"/>
<dbReference type="AlphaFoldDB" id="A0A1G5PJ42"/>
<accession>A0A1G5PJ42</accession>
<dbReference type="OrthoDB" id="8215052at2"/>
<dbReference type="Gene3D" id="3.90.920.10">
    <property type="entry name" value="DNA primase, PRIM domain"/>
    <property type="match status" value="1"/>
</dbReference>
<evidence type="ECO:0000259" key="1">
    <source>
        <dbReference type="Pfam" id="PF22548"/>
    </source>
</evidence>
<dbReference type="Pfam" id="PF22548">
    <property type="entry name" value="AEP-TOTE"/>
    <property type="match status" value="1"/>
</dbReference>
<keyword evidence="3" id="KW-1185">Reference proteome</keyword>
<dbReference type="InterPro" id="IPR054347">
    <property type="entry name" value="TOTE_primase"/>
</dbReference>
<feature type="domain" description="TOTE conflict system primase" evidence="1">
    <location>
        <begin position="33"/>
        <end position="141"/>
    </location>
</feature>
<gene>
    <name evidence="2" type="ORF">SAMN04488118_10197</name>
</gene>
<protein>
    <recommendedName>
        <fullName evidence="1">TOTE conflict system primase domain-containing protein</fullName>
    </recommendedName>
</protein>
<evidence type="ECO:0000313" key="2">
    <source>
        <dbReference type="EMBL" id="SCZ49525.1"/>
    </source>
</evidence>
<proteinExistence type="predicted"/>
<name>A0A1G5PJ42_9RHOB</name>
<dbReference type="EMBL" id="FMWG01000001">
    <property type="protein sequence ID" value="SCZ49525.1"/>
    <property type="molecule type" value="Genomic_DNA"/>
</dbReference>
<dbReference type="RefSeq" id="WP_090214638.1">
    <property type="nucleotide sequence ID" value="NZ_FMWG01000001.1"/>
</dbReference>
<organism evidence="2 3">
    <name type="scientific">Epibacterium ulvae</name>
    <dbReference type="NCBI Taxonomy" id="1156985"/>
    <lineage>
        <taxon>Bacteria</taxon>
        <taxon>Pseudomonadati</taxon>
        <taxon>Pseudomonadota</taxon>
        <taxon>Alphaproteobacteria</taxon>
        <taxon>Rhodobacterales</taxon>
        <taxon>Roseobacteraceae</taxon>
        <taxon>Epibacterium</taxon>
    </lineage>
</organism>
<reference evidence="2 3" key="1">
    <citation type="submission" date="2016-10" db="EMBL/GenBank/DDBJ databases">
        <authorList>
            <person name="de Groot N.N."/>
        </authorList>
    </citation>
    <scope>NUCLEOTIDE SEQUENCE [LARGE SCALE GENOMIC DNA]</scope>
    <source>
        <strain evidence="2 3">U95</strain>
    </source>
</reference>
<dbReference type="CDD" id="cd00525">
    <property type="entry name" value="AE_Prim_S_like"/>
    <property type="match status" value="1"/>
</dbReference>
<dbReference type="Proteomes" id="UP000198767">
    <property type="component" value="Unassembled WGS sequence"/>
</dbReference>
<sequence>MSNDGSTSSLVVALVQQIAELGNPSVHATYKPKGKAKYQPRKAAITKEVAFEHLNGEQPIGCYFVLGEHTQVAVIDFDDHDSSMTWDDMAEAAKPLVDSLKGIGLKPLCCRSGGGAGLHIWLVWQLPQSAKLMKEFLRHHVSTCGFKHGTKGVLDHAVGQSR</sequence>
<evidence type="ECO:0000313" key="3">
    <source>
        <dbReference type="Proteomes" id="UP000198767"/>
    </source>
</evidence>